<dbReference type="InterPro" id="IPR013691">
    <property type="entry name" value="MeTrfase_14"/>
</dbReference>
<dbReference type="Proteomes" id="UP000010473">
    <property type="component" value="Chromosome"/>
</dbReference>
<dbReference type="GO" id="GO:0008168">
    <property type="term" value="F:methyltransferase activity"/>
    <property type="evidence" value="ECO:0007669"/>
    <property type="project" value="UniProtKB-KW"/>
</dbReference>
<dbReference type="eggNOG" id="COG2227">
    <property type="taxonomic scope" value="Bacteria"/>
</dbReference>
<dbReference type="STRING" id="111780.Sta7437_1344"/>
<dbReference type="Gene3D" id="3.40.50.720">
    <property type="entry name" value="NAD(P)-binding Rossmann-like Domain"/>
    <property type="match status" value="1"/>
</dbReference>
<feature type="domain" description="C-methyltransferase" evidence="1">
    <location>
        <begin position="280"/>
        <end position="379"/>
    </location>
</feature>
<gene>
    <name evidence="2" type="ordered locus">Sta7437_1344</name>
</gene>
<dbReference type="SUPFAM" id="SSF53335">
    <property type="entry name" value="S-adenosyl-L-methionine-dependent methyltransferases"/>
    <property type="match status" value="1"/>
</dbReference>
<dbReference type="PANTHER" id="PTHR43861">
    <property type="entry name" value="TRANS-ACONITATE 2-METHYLTRANSFERASE-RELATED"/>
    <property type="match status" value="1"/>
</dbReference>
<dbReference type="PATRIC" id="fig|111780.3.peg.1402"/>
<keyword evidence="2" id="KW-0808">Transferase</keyword>
<reference evidence="3" key="1">
    <citation type="journal article" date="2013" name="Proc. Natl. Acad. Sci. U.S.A.">
        <title>Improving the coverage of the cyanobacterial phylum using diversity-driven genome sequencing.</title>
        <authorList>
            <person name="Shih P.M."/>
            <person name="Wu D."/>
            <person name="Latifi A."/>
            <person name="Axen S.D."/>
            <person name="Fewer D.P."/>
            <person name="Talla E."/>
            <person name="Calteau A."/>
            <person name="Cai F."/>
            <person name="Tandeau de Marsac N."/>
            <person name="Rippka R."/>
            <person name="Herdman M."/>
            <person name="Sivonen K."/>
            <person name="Coursin T."/>
            <person name="Laurent T."/>
            <person name="Goodwin L."/>
            <person name="Nolan M."/>
            <person name="Davenport K.W."/>
            <person name="Han C.S."/>
            <person name="Rubin E.M."/>
            <person name="Eisen J.A."/>
            <person name="Woyke T."/>
            <person name="Gugger M."/>
            <person name="Kerfeld C.A."/>
        </authorList>
    </citation>
    <scope>NUCLEOTIDE SEQUENCE [LARGE SCALE GENOMIC DNA]</scope>
    <source>
        <strain evidence="3">ATCC 29371 / PCC 7437</strain>
    </source>
</reference>
<sequence length="393" mass="44944">MNDSLLNNSLFSSNSAIFLEMLNIPIYCNLLWSEQDAAKNCPKGDLKLTYDSKTGLISNVAYDPSKLDYDQDYENSLHYSPRFQQYAQSLAQELVERHQLYQKNIIEIGCGKGDFLISLAQLGDNHCIGFDPTYVPRAEHQSFSSQVQFIQDFYSERYQNYQADLICCRHTLEHVIDPAQILQPLRKAIGNRTDTIVFFEVPNALYTFRHLAIWDLIYEHCCYYAPTAFVNAFINHGFDVKDVREVFDGQFICLEAVPTTEAIGSNYAEVEPLTALEADLNDFTDKFAQKISFWTKKLQELTAKKQKVVAWGAGSKGVTFLNLLQDHNRIDYIVDLNPRKQGKFVAGSGQKIIAPEFLREYQPDIILVMNSIYEAEIRQLVSNLGVEPEYLCV</sequence>
<dbReference type="OrthoDB" id="9787662at2"/>
<proteinExistence type="predicted"/>
<dbReference type="RefSeq" id="WP_015192584.1">
    <property type="nucleotide sequence ID" value="NC_019748.1"/>
</dbReference>
<dbReference type="AlphaFoldDB" id="K9XS76"/>
<dbReference type="Gene3D" id="3.40.50.150">
    <property type="entry name" value="Vaccinia Virus protein VP39"/>
    <property type="match status" value="1"/>
</dbReference>
<keyword evidence="3" id="KW-1185">Reference proteome</keyword>
<dbReference type="GO" id="GO:0032259">
    <property type="term" value="P:methylation"/>
    <property type="evidence" value="ECO:0007669"/>
    <property type="project" value="UniProtKB-KW"/>
</dbReference>
<protein>
    <submittedName>
        <fullName evidence="2">Methyltransferase type 12</fullName>
    </submittedName>
</protein>
<dbReference type="EMBL" id="CP003653">
    <property type="protein sequence ID" value="AFZ34911.1"/>
    <property type="molecule type" value="Genomic_DNA"/>
</dbReference>
<dbReference type="Pfam" id="PF13489">
    <property type="entry name" value="Methyltransf_23"/>
    <property type="match status" value="1"/>
</dbReference>
<name>K9XS76_STAC7</name>
<dbReference type="CDD" id="cd02440">
    <property type="entry name" value="AdoMet_MTases"/>
    <property type="match status" value="1"/>
</dbReference>
<evidence type="ECO:0000259" key="1">
    <source>
        <dbReference type="Pfam" id="PF08484"/>
    </source>
</evidence>
<evidence type="ECO:0000313" key="2">
    <source>
        <dbReference type="EMBL" id="AFZ34911.1"/>
    </source>
</evidence>
<dbReference type="Pfam" id="PF08484">
    <property type="entry name" value="Methyltransf_14"/>
    <property type="match status" value="1"/>
</dbReference>
<dbReference type="SUPFAM" id="SSF53807">
    <property type="entry name" value="Helical backbone' metal receptor"/>
    <property type="match status" value="1"/>
</dbReference>
<dbReference type="HOGENOM" id="CLU_050039_1_0_3"/>
<organism evidence="2 3">
    <name type="scientific">Stanieria cyanosphaera (strain ATCC 29371 / PCC 7437)</name>
    <dbReference type="NCBI Taxonomy" id="111780"/>
    <lineage>
        <taxon>Bacteria</taxon>
        <taxon>Bacillati</taxon>
        <taxon>Cyanobacteriota</taxon>
        <taxon>Cyanophyceae</taxon>
        <taxon>Pleurocapsales</taxon>
        <taxon>Dermocarpellaceae</taxon>
        <taxon>Stanieria</taxon>
    </lineage>
</organism>
<dbReference type="KEGG" id="scs:Sta7437_1344"/>
<dbReference type="InterPro" id="IPR029063">
    <property type="entry name" value="SAM-dependent_MTases_sf"/>
</dbReference>
<evidence type="ECO:0000313" key="3">
    <source>
        <dbReference type="Proteomes" id="UP000010473"/>
    </source>
</evidence>
<keyword evidence="2" id="KW-0489">Methyltransferase</keyword>
<accession>K9XS76</accession>